<organism evidence="3 4">
    <name type="scientific">Sulfitobacter albidus</name>
    <dbReference type="NCBI Taxonomy" id="2829501"/>
    <lineage>
        <taxon>Bacteria</taxon>
        <taxon>Pseudomonadati</taxon>
        <taxon>Pseudomonadota</taxon>
        <taxon>Alphaproteobacteria</taxon>
        <taxon>Rhodobacterales</taxon>
        <taxon>Roseobacteraceae</taxon>
        <taxon>Sulfitobacter</taxon>
    </lineage>
</organism>
<dbReference type="PANTHER" id="PTHR10472:SF5">
    <property type="entry name" value="D-AMINOACYL-TRNA DEACYLASE 1"/>
    <property type="match status" value="1"/>
</dbReference>
<sequence>MRALLQRVTHASVTVDGQTIGQIGPGLLILVCAMPEDDFDTVRALALKISKLRLFKDDAGKMNLSLTQTGGSALVVSQFTLAADTSRGNRPGFSGAAKPDVAETLYLQFAHALRDLNIPTQTGQFGADMAVTLINDGPVTLWLDTAD</sequence>
<proteinExistence type="inferred from homology"/>
<dbReference type="InterPro" id="IPR003732">
    <property type="entry name" value="Daa-tRNA_deacyls_DTD"/>
</dbReference>
<dbReference type="NCBIfam" id="TIGR00256">
    <property type="entry name" value="D-aminoacyl-tRNA deacylase"/>
    <property type="match status" value="1"/>
</dbReference>
<evidence type="ECO:0000256" key="2">
    <source>
        <dbReference type="HAMAP-Rule" id="MF_00518"/>
    </source>
</evidence>
<dbReference type="GO" id="GO:0106026">
    <property type="term" value="F:Gly-tRNA(Ala) deacylase activity"/>
    <property type="evidence" value="ECO:0007669"/>
    <property type="project" value="UniProtKB-UniRule"/>
</dbReference>
<dbReference type="HAMAP" id="MF_00518">
    <property type="entry name" value="Deacylase_Dtd"/>
    <property type="match status" value="1"/>
</dbReference>
<dbReference type="Pfam" id="PF02580">
    <property type="entry name" value="Tyr_Deacylase"/>
    <property type="match status" value="1"/>
</dbReference>
<dbReference type="GO" id="GO:0043908">
    <property type="term" value="F:Ser(Gly)-tRNA(Ala) hydrolase activity"/>
    <property type="evidence" value="ECO:0007669"/>
    <property type="project" value="UniProtKB-UniRule"/>
</dbReference>
<keyword evidence="4" id="KW-1185">Reference proteome</keyword>
<dbReference type="FunFam" id="3.50.80.10:FF:000001">
    <property type="entry name" value="D-aminoacyl-tRNA deacylase"/>
    <property type="match status" value="1"/>
</dbReference>
<keyword evidence="2" id="KW-0694">RNA-binding</keyword>
<dbReference type="GO" id="GO:0005737">
    <property type="term" value="C:cytoplasm"/>
    <property type="evidence" value="ECO:0007669"/>
    <property type="project" value="UniProtKB-SubCell"/>
</dbReference>
<dbReference type="InterPro" id="IPR023509">
    <property type="entry name" value="DTD-like_sf"/>
</dbReference>
<dbReference type="Gene3D" id="3.50.80.10">
    <property type="entry name" value="D-tyrosyl-tRNA(Tyr) deacylase"/>
    <property type="match status" value="1"/>
</dbReference>
<comment type="catalytic activity">
    <reaction evidence="2">
        <text>glycyl-tRNA(Ala) + H2O = tRNA(Ala) + glycine + H(+)</text>
        <dbReference type="Rhea" id="RHEA:53744"/>
        <dbReference type="Rhea" id="RHEA-COMP:9657"/>
        <dbReference type="Rhea" id="RHEA-COMP:13640"/>
        <dbReference type="ChEBI" id="CHEBI:15377"/>
        <dbReference type="ChEBI" id="CHEBI:15378"/>
        <dbReference type="ChEBI" id="CHEBI:57305"/>
        <dbReference type="ChEBI" id="CHEBI:78442"/>
        <dbReference type="ChEBI" id="CHEBI:78522"/>
    </reaction>
</comment>
<dbReference type="SUPFAM" id="SSF69500">
    <property type="entry name" value="DTD-like"/>
    <property type="match status" value="1"/>
</dbReference>
<evidence type="ECO:0000256" key="1">
    <source>
        <dbReference type="ARBA" id="ARBA00009673"/>
    </source>
</evidence>
<dbReference type="GO" id="GO:0019478">
    <property type="term" value="P:D-amino acid catabolic process"/>
    <property type="evidence" value="ECO:0007669"/>
    <property type="project" value="UniProtKB-UniRule"/>
</dbReference>
<comment type="domain">
    <text evidence="2">A Gly-cisPro motif from one monomer fits into the active site of the other monomer to allow specific chiral rejection of L-amino acids.</text>
</comment>
<comment type="function">
    <text evidence="2">An aminoacyl-tRNA editing enzyme that deacylates mischarged D-aminoacyl-tRNAs. Also deacylates mischarged glycyl-tRNA(Ala), protecting cells against glycine mischarging by AlaRS. Acts via tRNA-based rather than protein-based catalysis; rejects L-amino acids rather than detecting D-amino acids in the active site. By recycling D-aminoacyl-tRNA to D-amino acids and free tRNA molecules, this enzyme counteracts the toxicity associated with the formation of D-aminoacyl-tRNA entities in vivo and helps enforce protein L-homochirality.</text>
</comment>
<comment type="similarity">
    <text evidence="1 2">Belongs to the DTD family.</text>
</comment>
<name>A0A975PMS6_9RHOB</name>
<dbReference type="GO" id="GO:0000049">
    <property type="term" value="F:tRNA binding"/>
    <property type="evidence" value="ECO:0007669"/>
    <property type="project" value="UniProtKB-UniRule"/>
</dbReference>
<protein>
    <recommendedName>
        <fullName evidence="2">D-aminoacyl-tRNA deacylase</fullName>
        <shortName evidence="2">DTD</shortName>
        <ecNumber evidence="2">3.1.1.96</ecNumber>
    </recommendedName>
    <alternativeName>
        <fullName evidence="2">Gly-tRNA(Ala) deacylase</fullName>
        <ecNumber evidence="2">3.1.1.-</ecNumber>
    </alternativeName>
</protein>
<dbReference type="RefSeq" id="WP_212705210.1">
    <property type="nucleotide sequence ID" value="NZ_CP073581.1"/>
</dbReference>
<feature type="short sequence motif" description="Gly-cisPro motif, important for rejection of L-amino acids" evidence="2">
    <location>
        <begin position="137"/>
        <end position="138"/>
    </location>
</feature>
<dbReference type="KEGG" id="sual:KDD17_02940"/>
<dbReference type="Proteomes" id="UP000683291">
    <property type="component" value="Chromosome 1"/>
</dbReference>
<keyword evidence="2" id="KW-0963">Cytoplasm</keyword>
<accession>A0A975PMS6</accession>
<dbReference type="EC" id="3.1.1.-" evidence="2"/>
<dbReference type="GO" id="GO:0051500">
    <property type="term" value="F:D-tyrosyl-tRNA(Tyr) deacylase activity"/>
    <property type="evidence" value="ECO:0007669"/>
    <property type="project" value="TreeGrafter"/>
</dbReference>
<dbReference type="EC" id="3.1.1.96" evidence="2"/>
<dbReference type="EMBL" id="CP073581">
    <property type="protein sequence ID" value="QUJ77014.1"/>
    <property type="molecule type" value="Genomic_DNA"/>
</dbReference>
<keyword evidence="2" id="KW-0820">tRNA-binding</keyword>
<dbReference type="PANTHER" id="PTHR10472">
    <property type="entry name" value="D-TYROSYL-TRNA TYR DEACYLASE"/>
    <property type="match status" value="1"/>
</dbReference>
<comment type="subcellular location">
    <subcellularLocation>
        <location evidence="2">Cytoplasm</location>
    </subcellularLocation>
</comment>
<evidence type="ECO:0000313" key="3">
    <source>
        <dbReference type="EMBL" id="QUJ77014.1"/>
    </source>
</evidence>
<keyword evidence="2 3" id="KW-0378">Hydrolase</keyword>
<comment type="subunit">
    <text evidence="2">Homodimer.</text>
</comment>
<dbReference type="AlphaFoldDB" id="A0A975PMS6"/>
<evidence type="ECO:0000313" key="4">
    <source>
        <dbReference type="Proteomes" id="UP000683291"/>
    </source>
</evidence>
<gene>
    <name evidence="2 3" type="primary">dtd</name>
    <name evidence="3" type="ORF">KDD17_02940</name>
</gene>
<reference evidence="3" key="1">
    <citation type="submission" date="2021-04" db="EMBL/GenBank/DDBJ databases">
        <title>Complete genome sequence for Sulfitobacter sp. strain JK7-1.</title>
        <authorList>
            <person name="Park S.-J."/>
        </authorList>
    </citation>
    <scope>NUCLEOTIDE SEQUENCE</scope>
    <source>
        <strain evidence="3">JK7-1</strain>
    </source>
</reference>
<comment type="catalytic activity">
    <reaction evidence="2">
        <text>a D-aminoacyl-tRNA + H2O = a tRNA + a D-alpha-amino acid + H(+)</text>
        <dbReference type="Rhea" id="RHEA:13953"/>
        <dbReference type="Rhea" id="RHEA-COMP:10123"/>
        <dbReference type="Rhea" id="RHEA-COMP:10124"/>
        <dbReference type="ChEBI" id="CHEBI:15377"/>
        <dbReference type="ChEBI" id="CHEBI:15378"/>
        <dbReference type="ChEBI" id="CHEBI:59871"/>
        <dbReference type="ChEBI" id="CHEBI:78442"/>
        <dbReference type="ChEBI" id="CHEBI:79333"/>
        <dbReference type="EC" id="3.1.1.96"/>
    </reaction>
</comment>